<feature type="domain" description="GRAM" evidence="3">
    <location>
        <begin position="149"/>
        <end position="216"/>
    </location>
</feature>
<feature type="compositionally biased region" description="Polar residues" evidence="1">
    <location>
        <begin position="58"/>
        <end position="76"/>
    </location>
</feature>
<feature type="region of interest" description="Disordered" evidence="1">
    <location>
        <begin position="57"/>
        <end position="147"/>
    </location>
</feature>
<feature type="compositionally biased region" description="Polar residues" evidence="1">
    <location>
        <begin position="91"/>
        <end position="101"/>
    </location>
</feature>
<organism evidence="4 5">
    <name type="scientific">Hypothenemus hampei</name>
    <name type="common">Coffee berry borer</name>
    <dbReference type="NCBI Taxonomy" id="57062"/>
    <lineage>
        <taxon>Eukaryota</taxon>
        <taxon>Metazoa</taxon>
        <taxon>Ecdysozoa</taxon>
        <taxon>Arthropoda</taxon>
        <taxon>Hexapoda</taxon>
        <taxon>Insecta</taxon>
        <taxon>Pterygota</taxon>
        <taxon>Neoptera</taxon>
        <taxon>Endopterygota</taxon>
        <taxon>Coleoptera</taxon>
        <taxon>Polyphaga</taxon>
        <taxon>Cucujiformia</taxon>
        <taxon>Curculionidae</taxon>
        <taxon>Scolytinae</taxon>
        <taxon>Hypothenemus</taxon>
    </lineage>
</organism>
<feature type="compositionally biased region" description="Acidic residues" evidence="1">
    <location>
        <begin position="261"/>
        <end position="275"/>
    </location>
</feature>
<comment type="caution">
    <text evidence="4">The sequence shown here is derived from an EMBL/GenBank/DDBJ whole genome shotgun (WGS) entry which is preliminary data.</text>
</comment>
<dbReference type="InterPro" id="IPR004182">
    <property type="entry name" value="GRAM"/>
</dbReference>
<gene>
    <name evidence="4" type="ORF">ABEB36_005584</name>
</gene>
<evidence type="ECO:0000259" key="3">
    <source>
        <dbReference type="SMART" id="SM00568"/>
    </source>
</evidence>
<proteinExistence type="predicted"/>
<feature type="region of interest" description="Disordered" evidence="1">
    <location>
        <begin position="438"/>
        <end position="464"/>
    </location>
</feature>
<keyword evidence="2" id="KW-0472">Membrane</keyword>
<name>A0ABD1F2L6_HYPHA</name>
<keyword evidence="5" id="KW-1185">Reference proteome</keyword>
<protein>
    <recommendedName>
        <fullName evidence="3">GRAM domain-containing protein</fullName>
    </recommendedName>
</protein>
<feature type="transmembrane region" description="Helical" evidence="2">
    <location>
        <begin position="345"/>
        <end position="366"/>
    </location>
</feature>
<keyword evidence="2" id="KW-1133">Transmembrane helix</keyword>
<dbReference type="AlphaFoldDB" id="A0ABD1F2L6"/>
<dbReference type="SMART" id="SM00568">
    <property type="entry name" value="GRAM"/>
    <property type="match status" value="1"/>
</dbReference>
<dbReference type="EMBL" id="JBDJPC010000004">
    <property type="protein sequence ID" value="KAL1506174.1"/>
    <property type="molecule type" value="Genomic_DNA"/>
</dbReference>
<dbReference type="CDD" id="cd13220">
    <property type="entry name" value="PH-GRAM_GRAMDC"/>
    <property type="match status" value="1"/>
</dbReference>
<accession>A0ABD1F2L6</accession>
<evidence type="ECO:0000256" key="2">
    <source>
        <dbReference type="SAM" id="Phobius"/>
    </source>
</evidence>
<dbReference type="PANTHER" id="PTHR23319">
    <property type="entry name" value="GRAM DOMAIN CONTAINING 1B, ISOFORM E"/>
    <property type="match status" value="1"/>
</dbReference>
<dbReference type="PANTHER" id="PTHR23319:SF13">
    <property type="entry name" value="GRAM DOMAIN-CONTAINING PROTEIN"/>
    <property type="match status" value="1"/>
</dbReference>
<dbReference type="Gene3D" id="2.30.29.30">
    <property type="entry name" value="Pleckstrin-homology domain (PH domain)/Phosphotyrosine-binding domain (PTB)"/>
    <property type="match status" value="1"/>
</dbReference>
<dbReference type="Pfam" id="PF02893">
    <property type="entry name" value="GRAM"/>
    <property type="match status" value="1"/>
</dbReference>
<feature type="region of interest" description="Disordered" evidence="1">
    <location>
        <begin position="257"/>
        <end position="291"/>
    </location>
</feature>
<dbReference type="InterPro" id="IPR011993">
    <property type="entry name" value="PH-like_dom_sf"/>
</dbReference>
<keyword evidence="2" id="KW-0812">Transmembrane</keyword>
<sequence length="464" mass="50953">MPSCQNKPPPPIRKQHSVACMTDPVMLCFVQGFEGVSNGGDNGKLQMVKNKLLRKSRSSGNFNSAGPRSAPATPQGQLGAPQGLPEPLATPTIQRSPSHSVFSKVDKTSLKHLSTSTPAMTAQGQLTEPPSPKASKDPKVHTTSKARQKKFLRHFPNVEEDEKVLNHYSCALIGDILLQGHLYITKKYFAFYSNVFGYVTKLLIPILTVEEITKEKTARIIPNAVGITTSEDKHIFGSLMSRDSTLSYMRTVWEKAKSEEALPEPEIEPDLDSSESGESGPESPALDQVPSGTEVLASAKFDRIRKESVRNQNEAASLERKGSKGFIQTVKDAITEFRKLPRQSLILVATTLLLILLFLSAAILLYRINKIQNKYSVSLQGTTFPTSSEDIYSDLLQWQTHLHSKSADAVNNFLDNNLDQIAKVRQSLEALSTLLTGTGSQTKKTPSSPSNAEYTEKTPETIVS</sequence>
<evidence type="ECO:0000313" key="4">
    <source>
        <dbReference type="EMBL" id="KAL1506174.1"/>
    </source>
</evidence>
<dbReference type="Proteomes" id="UP001566132">
    <property type="component" value="Unassembled WGS sequence"/>
</dbReference>
<dbReference type="GO" id="GO:0043226">
    <property type="term" value="C:organelle"/>
    <property type="evidence" value="ECO:0007669"/>
    <property type="project" value="UniProtKB-ARBA"/>
</dbReference>
<evidence type="ECO:0000313" key="5">
    <source>
        <dbReference type="Proteomes" id="UP001566132"/>
    </source>
</evidence>
<dbReference type="InterPro" id="IPR051482">
    <property type="entry name" value="Cholesterol_transport"/>
</dbReference>
<reference evidence="4 5" key="1">
    <citation type="submission" date="2024-05" db="EMBL/GenBank/DDBJ databases">
        <title>Genetic variation in Jamaican populations of the coffee berry borer (Hypothenemus hampei).</title>
        <authorList>
            <person name="Errbii M."/>
            <person name="Myrie A."/>
        </authorList>
    </citation>
    <scope>NUCLEOTIDE SEQUENCE [LARGE SCALE GENOMIC DNA]</scope>
    <source>
        <strain evidence="4">JA-Hopewell-2020-01-JO</strain>
        <tissue evidence="4">Whole body</tissue>
    </source>
</reference>
<feature type="compositionally biased region" description="Basic and acidic residues" evidence="1">
    <location>
        <begin position="454"/>
        <end position="464"/>
    </location>
</feature>
<evidence type="ECO:0000256" key="1">
    <source>
        <dbReference type="SAM" id="MobiDB-lite"/>
    </source>
</evidence>
<feature type="compositionally biased region" description="Polar residues" evidence="1">
    <location>
        <begin position="111"/>
        <end position="128"/>
    </location>
</feature>